<gene>
    <name evidence="3" type="ORF">TNO020_70086</name>
</gene>
<keyword evidence="4" id="KW-1185">Reference proteome</keyword>
<dbReference type="PROSITE" id="PS51257">
    <property type="entry name" value="PROKAR_LIPOPROTEIN"/>
    <property type="match status" value="1"/>
</dbReference>
<dbReference type="AlphaFoldDB" id="A0A2H1YJX0"/>
<dbReference type="InterPro" id="IPR032812">
    <property type="entry name" value="SbsA_Ig"/>
</dbReference>
<accession>A0A2H1YJX0</accession>
<keyword evidence="1" id="KW-0732">Signal</keyword>
<sequence>MFYLKNQFVKNKTLFLVVLVVSILMSCARKGRPEGGPKDEEAPIMMTAKPPHKTTHFKAKNIKIQFNEYVVLKDLTKQLVVSPPLKYPPIITPQGTPSKYINIKILDTLKTNTTYTFNFGNSVQDNNENNALESFKYVFSTGSFIDSLTLKGSVRRMLSTKKLKNSSVLLYRFDSIYNDSIIYKKKPNYVTSTLDSTTFKFTNLQAGNYLLLALKETSSDYIFNSKTDEIGFYKDTISLPKDTLISSPITLFKEVPSYQFKRGKEVSKGKIQFGYEGQKEALKVELLSKVPASFKAFSAYEKDKDTLNYWFTPLQQDSLTFIVSNKNNLKANFKNNFKNNLKDTITVRFRKKQIDSLVILSEIKSVLHLKDTLFLETNNPIVTFDASKFSLTSLNSSENKDTILVDFKIKKQAINKLSILFDKTPETSYTFGVLPKGFTDIYETSNDTLTYQFKTRSAQEYGSIILDIKKQTNFPVIIQLLQKKKVLKTQYISSSEKVIFELLPPKEYTVRAIIDKNKNTIWDTGNFLLKQQPEPILYFKNSFKLRANWEMNEVFIIK</sequence>
<protein>
    <recommendedName>
        <fullName evidence="2">SbsA Ig-like domain-containing protein</fullName>
    </recommendedName>
</protein>
<proteinExistence type="predicted"/>
<evidence type="ECO:0000259" key="2">
    <source>
        <dbReference type="Pfam" id="PF13205"/>
    </source>
</evidence>
<dbReference type="Pfam" id="PF13205">
    <property type="entry name" value="Big_5"/>
    <property type="match status" value="1"/>
</dbReference>
<name>A0A2H1YJX0_9FLAO</name>
<organism evidence="3 4">
    <name type="scientific">Tenacibaculum piscium</name>
    <dbReference type="NCBI Taxonomy" id="1458515"/>
    <lineage>
        <taxon>Bacteria</taxon>
        <taxon>Pseudomonadati</taxon>
        <taxon>Bacteroidota</taxon>
        <taxon>Flavobacteriia</taxon>
        <taxon>Flavobacteriales</taxon>
        <taxon>Flavobacteriaceae</taxon>
        <taxon>Tenacibaculum</taxon>
    </lineage>
</organism>
<evidence type="ECO:0000313" key="4">
    <source>
        <dbReference type="Proteomes" id="UP000234211"/>
    </source>
</evidence>
<dbReference type="Proteomes" id="UP000234211">
    <property type="component" value="Unassembled WGS sequence"/>
</dbReference>
<reference evidence="4" key="1">
    <citation type="submission" date="2017-11" db="EMBL/GenBank/DDBJ databases">
        <authorList>
            <person name="Duchaud E."/>
        </authorList>
    </citation>
    <scope>NUCLEOTIDE SEQUENCE [LARGE SCALE GENOMIC DNA]</scope>
    <source>
        <strain evidence="4">Tenacibaculum sp. TNO020</strain>
    </source>
</reference>
<dbReference type="OrthoDB" id="9809989at2"/>
<evidence type="ECO:0000313" key="3">
    <source>
        <dbReference type="EMBL" id="SOS75778.1"/>
    </source>
</evidence>
<dbReference type="EMBL" id="OENF01000042">
    <property type="protein sequence ID" value="SOS75778.1"/>
    <property type="molecule type" value="Genomic_DNA"/>
</dbReference>
<feature type="domain" description="SbsA Ig-like" evidence="2">
    <location>
        <begin position="39"/>
        <end position="141"/>
    </location>
</feature>
<evidence type="ECO:0000256" key="1">
    <source>
        <dbReference type="ARBA" id="ARBA00022729"/>
    </source>
</evidence>